<gene>
    <name evidence="9" type="ORF">V0U35_12070</name>
</gene>
<evidence type="ECO:0000256" key="5">
    <source>
        <dbReference type="ARBA" id="ARBA00023124"/>
    </source>
</evidence>
<evidence type="ECO:0000256" key="3">
    <source>
        <dbReference type="ARBA" id="ARBA00022763"/>
    </source>
</evidence>
<keyword evidence="5" id="KW-0190">Covalent protein-DNA linkage</keyword>
<dbReference type="Proteomes" id="UP001310692">
    <property type="component" value="Unassembled WGS sequence"/>
</dbReference>
<comment type="similarity">
    <text evidence="1 8">Belongs to the SOS response-associated peptidase family.</text>
</comment>
<evidence type="ECO:0000313" key="9">
    <source>
        <dbReference type="EMBL" id="MEE2567414.1"/>
    </source>
</evidence>
<dbReference type="SUPFAM" id="SSF143081">
    <property type="entry name" value="BB1717-like"/>
    <property type="match status" value="1"/>
</dbReference>
<dbReference type="PANTHER" id="PTHR13604:SF0">
    <property type="entry name" value="ABASIC SITE PROCESSING PROTEIN HMCES"/>
    <property type="match status" value="1"/>
</dbReference>
<dbReference type="EC" id="3.4.-.-" evidence="8"/>
<keyword evidence="6" id="KW-0238">DNA-binding</keyword>
<evidence type="ECO:0000313" key="10">
    <source>
        <dbReference type="Proteomes" id="UP001310692"/>
    </source>
</evidence>
<sequence>MCGRYDISDSAAQMALLFNLGLTGDTLPAGEIAPTAAGAVVALGADGTRKAVVMRWGLEPGWMREPPSRPIFNARSETVEDKPMFRTAFAKRRALAPASAFYEWQGEPGAKTRYRFTRPDGSPMVFAGLWEKRKLDSGELKLTYTILTCAANGDVADYHDRMPVILGPDQWDVWLNAESPLPVIKDMLQPAPDGYLEAAKG</sequence>
<comment type="caution">
    <text evidence="9">The sequence shown here is derived from an EMBL/GenBank/DDBJ whole genome shotgun (WGS) entry which is preliminary data.</text>
</comment>
<evidence type="ECO:0000256" key="4">
    <source>
        <dbReference type="ARBA" id="ARBA00022801"/>
    </source>
</evidence>
<evidence type="ECO:0000256" key="2">
    <source>
        <dbReference type="ARBA" id="ARBA00022670"/>
    </source>
</evidence>
<keyword evidence="7" id="KW-0456">Lyase</keyword>
<evidence type="ECO:0000256" key="6">
    <source>
        <dbReference type="ARBA" id="ARBA00023125"/>
    </source>
</evidence>
<proteinExistence type="inferred from homology"/>
<reference evidence="9 10" key="1">
    <citation type="submission" date="2024-01" db="EMBL/GenBank/DDBJ databases">
        <title>Hyphobacterium bacterium isolated from marine sediment.</title>
        <authorList>
            <person name="Zhao S."/>
        </authorList>
    </citation>
    <scope>NUCLEOTIDE SEQUENCE [LARGE SCALE GENOMIC DNA]</scope>
    <source>
        <strain evidence="9 10">Y60-23</strain>
    </source>
</reference>
<keyword evidence="4 8" id="KW-0378">Hydrolase</keyword>
<accession>A0ABU7M0T5</accession>
<evidence type="ECO:0000256" key="1">
    <source>
        <dbReference type="ARBA" id="ARBA00008136"/>
    </source>
</evidence>
<name>A0ABU7M0T5_9PROT</name>
<dbReference type="Gene3D" id="3.90.1680.10">
    <property type="entry name" value="SOS response associated peptidase-like"/>
    <property type="match status" value="1"/>
</dbReference>
<protein>
    <recommendedName>
        <fullName evidence="8">Abasic site processing protein</fullName>
        <ecNumber evidence="8">3.4.-.-</ecNumber>
    </recommendedName>
</protein>
<dbReference type="Pfam" id="PF02586">
    <property type="entry name" value="SRAP"/>
    <property type="match status" value="1"/>
</dbReference>
<dbReference type="PANTHER" id="PTHR13604">
    <property type="entry name" value="DC12-RELATED"/>
    <property type="match status" value="1"/>
</dbReference>
<organism evidence="9 10">
    <name type="scientific">Hyphobacterium marinum</name>
    <dbReference type="NCBI Taxonomy" id="3116574"/>
    <lineage>
        <taxon>Bacteria</taxon>
        <taxon>Pseudomonadati</taxon>
        <taxon>Pseudomonadota</taxon>
        <taxon>Alphaproteobacteria</taxon>
        <taxon>Maricaulales</taxon>
        <taxon>Maricaulaceae</taxon>
        <taxon>Hyphobacterium</taxon>
    </lineage>
</organism>
<dbReference type="InterPro" id="IPR003738">
    <property type="entry name" value="SRAP"/>
</dbReference>
<dbReference type="EMBL" id="JAZDRO010000005">
    <property type="protein sequence ID" value="MEE2567414.1"/>
    <property type="molecule type" value="Genomic_DNA"/>
</dbReference>
<keyword evidence="2 8" id="KW-0645">Protease</keyword>
<evidence type="ECO:0000256" key="7">
    <source>
        <dbReference type="ARBA" id="ARBA00023239"/>
    </source>
</evidence>
<keyword evidence="3" id="KW-0227">DNA damage</keyword>
<keyword evidence="10" id="KW-1185">Reference proteome</keyword>
<evidence type="ECO:0000256" key="8">
    <source>
        <dbReference type="RuleBase" id="RU364100"/>
    </source>
</evidence>
<dbReference type="RefSeq" id="WP_330196975.1">
    <property type="nucleotide sequence ID" value="NZ_JAZDRO010000005.1"/>
</dbReference>
<dbReference type="InterPro" id="IPR036590">
    <property type="entry name" value="SRAP-like"/>
</dbReference>